<feature type="binding site" evidence="7">
    <location>
        <position position="185"/>
    </location>
    <ligand>
        <name>S-adenosyl-L-methionine</name>
        <dbReference type="ChEBI" id="CHEBI:59789"/>
    </ligand>
</feature>
<dbReference type="PANTHER" id="PTHR30481:SF3">
    <property type="entry name" value="DNA ADENINE METHYLASE"/>
    <property type="match status" value="1"/>
</dbReference>
<feature type="binding site" evidence="7">
    <location>
        <position position="64"/>
    </location>
    <ligand>
        <name>S-adenosyl-L-methionine</name>
        <dbReference type="ChEBI" id="CHEBI:59789"/>
    </ligand>
</feature>
<dbReference type="PRINTS" id="PR00505">
    <property type="entry name" value="D12N6MTFRASE"/>
</dbReference>
<dbReference type="EC" id="2.1.1.72" evidence="2"/>
<dbReference type="InterPro" id="IPR012263">
    <property type="entry name" value="M_m6A_EcoRV"/>
</dbReference>
<dbReference type="Gene3D" id="3.40.50.150">
    <property type="entry name" value="Vaccinia Virus protein VP39"/>
    <property type="match status" value="1"/>
</dbReference>
<sequence>MDETKPKLKSVTRPFLRWAGGKTWLVKYLTKVKESKFNNYHEIFLGGGATFFFLKPQNHSYLSDLNIELIKTYQTLKDDVEGVIRELKNFRNEEAYYYKVRETVFNDKLEQAAQFIYLNQTSFNGIHRVNTRGKYNVPYGFRKKDFLDSEGLRAASSALFNTTISNGDFYSTIDNIKAKDLVFLDPPYTVSHNNNGFIEYNEKIFQLSDQRRLSRMIDDIKKKDAYYILTNAAHNTIKEIFEKGDTRIELTRANAIGGAKAQRGQTSELIFTNIEL</sequence>
<evidence type="ECO:0000313" key="8">
    <source>
        <dbReference type="EMBL" id="QKJ29365.1"/>
    </source>
</evidence>
<dbReference type="NCBIfam" id="TIGR00571">
    <property type="entry name" value="dam"/>
    <property type="match status" value="1"/>
</dbReference>
<dbReference type="PANTHER" id="PTHR30481">
    <property type="entry name" value="DNA ADENINE METHYLASE"/>
    <property type="match status" value="1"/>
</dbReference>
<evidence type="ECO:0000256" key="6">
    <source>
        <dbReference type="ARBA" id="ARBA00047942"/>
    </source>
</evidence>
<proteinExistence type="inferred from homology"/>
<gene>
    <name evidence="8" type="ORF">HQ865_06200</name>
</gene>
<dbReference type="Pfam" id="PF02086">
    <property type="entry name" value="MethyltransfD12"/>
    <property type="match status" value="1"/>
</dbReference>
<feature type="binding site" evidence="7">
    <location>
        <position position="18"/>
    </location>
    <ligand>
        <name>S-adenosyl-L-methionine</name>
        <dbReference type="ChEBI" id="CHEBI:59789"/>
    </ligand>
</feature>
<evidence type="ECO:0000256" key="5">
    <source>
        <dbReference type="ARBA" id="ARBA00022691"/>
    </source>
</evidence>
<dbReference type="InterPro" id="IPR029063">
    <property type="entry name" value="SAM-dependent_MTases_sf"/>
</dbReference>
<evidence type="ECO:0000313" key="9">
    <source>
        <dbReference type="Proteomes" id="UP000505355"/>
    </source>
</evidence>
<accession>A0A7D4Q7Y2</accession>
<evidence type="ECO:0000256" key="4">
    <source>
        <dbReference type="ARBA" id="ARBA00022679"/>
    </source>
</evidence>
<keyword evidence="4 8" id="KW-0808">Transferase</keyword>
<name>A0A7D4Q7Y2_9SPHI</name>
<dbReference type="AlphaFoldDB" id="A0A7D4Q7Y2"/>
<dbReference type="REBASE" id="394542">
    <property type="entry name" value="M.MspG214ORF6200P"/>
</dbReference>
<dbReference type="GO" id="GO:1904047">
    <property type="term" value="F:S-adenosyl-L-methionine binding"/>
    <property type="evidence" value="ECO:0007669"/>
    <property type="project" value="TreeGrafter"/>
</dbReference>
<dbReference type="GO" id="GO:0032259">
    <property type="term" value="P:methylation"/>
    <property type="evidence" value="ECO:0007669"/>
    <property type="project" value="UniProtKB-KW"/>
</dbReference>
<dbReference type="RefSeq" id="WP_173414059.1">
    <property type="nucleotide sequence ID" value="NZ_CP054139.1"/>
</dbReference>
<dbReference type="GO" id="GO:0009007">
    <property type="term" value="F:site-specific DNA-methyltransferase (adenine-specific) activity"/>
    <property type="evidence" value="ECO:0007669"/>
    <property type="project" value="UniProtKB-EC"/>
</dbReference>
<dbReference type="PIRSF" id="PIRSF000398">
    <property type="entry name" value="M_m6A_EcoRV"/>
    <property type="match status" value="1"/>
</dbReference>
<dbReference type="GO" id="GO:0043565">
    <property type="term" value="F:sequence-specific DNA binding"/>
    <property type="evidence" value="ECO:0007669"/>
    <property type="project" value="TreeGrafter"/>
</dbReference>
<comment type="catalytic activity">
    <reaction evidence="6">
        <text>a 2'-deoxyadenosine in DNA + S-adenosyl-L-methionine = an N(6)-methyl-2'-deoxyadenosine in DNA + S-adenosyl-L-homocysteine + H(+)</text>
        <dbReference type="Rhea" id="RHEA:15197"/>
        <dbReference type="Rhea" id="RHEA-COMP:12418"/>
        <dbReference type="Rhea" id="RHEA-COMP:12419"/>
        <dbReference type="ChEBI" id="CHEBI:15378"/>
        <dbReference type="ChEBI" id="CHEBI:57856"/>
        <dbReference type="ChEBI" id="CHEBI:59789"/>
        <dbReference type="ChEBI" id="CHEBI:90615"/>
        <dbReference type="ChEBI" id="CHEBI:90616"/>
        <dbReference type="EC" id="2.1.1.72"/>
    </reaction>
</comment>
<dbReference type="KEGG" id="mmab:HQ865_06200"/>
<dbReference type="Proteomes" id="UP000505355">
    <property type="component" value="Chromosome"/>
</dbReference>
<evidence type="ECO:0000256" key="2">
    <source>
        <dbReference type="ARBA" id="ARBA00011900"/>
    </source>
</evidence>
<dbReference type="GO" id="GO:0006298">
    <property type="term" value="P:mismatch repair"/>
    <property type="evidence" value="ECO:0007669"/>
    <property type="project" value="TreeGrafter"/>
</dbReference>
<keyword evidence="3 8" id="KW-0489">Methyltransferase</keyword>
<protein>
    <recommendedName>
        <fullName evidence="2">site-specific DNA-methyltransferase (adenine-specific)</fullName>
        <ecNumber evidence="2">2.1.1.72</ecNumber>
    </recommendedName>
</protein>
<dbReference type="SUPFAM" id="SSF53335">
    <property type="entry name" value="S-adenosyl-L-methionine-dependent methyltransferases"/>
    <property type="match status" value="1"/>
</dbReference>
<dbReference type="GO" id="GO:0009307">
    <property type="term" value="P:DNA restriction-modification system"/>
    <property type="evidence" value="ECO:0007669"/>
    <property type="project" value="InterPro"/>
</dbReference>
<evidence type="ECO:0000256" key="1">
    <source>
        <dbReference type="ARBA" id="ARBA00006594"/>
    </source>
</evidence>
<feature type="binding site" evidence="7">
    <location>
        <position position="22"/>
    </location>
    <ligand>
        <name>S-adenosyl-L-methionine</name>
        <dbReference type="ChEBI" id="CHEBI:59789"/>
    </ligand>
</feature>
<keyword evidence="9" id="KW-1185">Reference proteome</keyword>
<evidence type="ECO:0000256" key="7">
    <source>
        <dbReference type="PIRSR" id="PIRSR000398-1"/>
    </source>
</evidence>
<keyword evidence="5" id="KW-0949">S-adenosyl-L-methionine</keyword>
<reference evidence="8 9" key="1">
    <citation type="submission" date="2020-05" db="EMBL/GenBank/DDBJ databases">
        <title>Mucilaginibacter mali sp. nov.</title>
        <authorList>
            <person name="Kim H.S."/>
            <person name="Lee K.C."/>
            <person name="Suh M.K."/>
            <person name="Kim J.-S."/>
            <person name="Han K.-I."/>
            <person name="Eom M.K."/>
            <person name="Shin Y.K."/>
            <person name="Lee J.-S."/>
        </authorList>
    </citation>
    <scope>NUCLEOTIDE SEQUENCE [LARGE SCALE GENOMIC DNA]</scope>
    <source>
        <strain evidence="8 9">G2-14</strain>
    </source>
</reference>
<evidence type="ECO:0000256" key="3">
    <source>
        <dbReference type="ARBA" id="ARBA00022603"/>
    </source>
</evidence>
<organism evidence="8 9">
    <name type="scientific">Mucilaginibacter mali</name>
    <dbReference type="NCBI Taxonomy" id="2740462"/>
    <lineage>
        <taxon>Bacteria</taxon>
        <taxon>Pseudomonadati</taxon>
        <taxon>Bacteroidota</taxon>
        <taxon>Sphingobacteriia</taxon>
        <taxon>Sphingobacteriales</taxon>
        <taxon>Sphingobacteriaceae</taxon>
        <taxon>Mucilaginibacter</taxon>
    </lineage>
</organism>
<comment type="similarity">
    <text evidence="1">Belongs to the N(4)/N(6)-methyltransferase family.</text>
</comment>
<dbReference type="EMBL" id="CP054139">
    <property type="protein sequence ID" value="QKJ29365.1"/>
    <property type="molecule type" value="Genomic_DNA"/>
</dbReference>
<dbReference type="InterPro" id="IPR023095">
    <property type="entry name" value="Ade_MeTrfase_dom_2"/>
</dbReference>
<dbReference type="Gene3D" id="1.10.1020.10">
    <property type="entry name" value="Adenine-specific Methyltransferase, Domain 2"/>
    <property type="match status" value="1"/>
</dbReference>
<dbReference type="InterPro" id="IPR012327">
    <property type="entry name" value="MeTrfase_D12"/>
</dbReference>